<dbReference type="InterPro" id="IPR050923">
    <property type="entry name" value="Cell_Proc_Reg/RNA_Proc"/>
</dbReference>
<dbReference type="EMBL" id="JBHSWE010000001">
    <property type="protein sequence ID" value="MFC6672948.1"/>
    <property type="molecule type" value="Genomic_DNA"/>
</dbReference>
<reference evidence="4" key="1">
    <citation type="journal article" date="2019" name="Int. J. Syst. Evol. Microbiol.">
        <title>The Global Catalogue of Microorganisms (GCM) 10K type strain sequencing project: providing services to taxonomists for standard genome sequencing and annotation.</title>
        <authorList>
            <consortium name="The Broad Institute Genomics Platform"/>
            <consortium name="The Broad Institute Genome Sequencing Center for Infectious Disease"/>
            <person name="Wu L."/>
            <person name="Ma J."/>
        </authorList>
    </citation>
    <scope>NUCLEOTIDE SEQUENCE [LARGE SCALE GENOMIC DNA]</scope>
    <source>
        <strain evidence="4">NBRC 111756</strain>
    </source>
</reference>
<dbReference type="SMART" id="SM00240">
    <property type="entry name" value="FHA"/>
    <property type="match status" value="2"/>
</dbReference>
<dbReference type="Gene3D" id="2.60.200.20">
    <property type="match status" value="2"/>
</dbReference>
<evidence type="ECO:0000313" key="3">
    <source>
        <dbReference type="EMBL" id="MFC6672948.1"/>
    </source>
</evidence>
<dbReference type="PANTHER" id="PTHR23308">
    <property type="entry name" value="NUCLEAR INHIBITOR OF PROTEIN PHOSPHATASE-1"/>
    <property type="match status" value="1"/>
</dbReference>
<name>A0ABW2A6C1_9GAMM</name>
<evidence type="ECO:0000259" key="2">
    <source>
        <dbReference type="PROSITE" id="PS50006"/>
    </source>
</evidence>
<dbReference type="InterPro" id="IPR000253">
    <property type="entry name" value="FHA_dom"/>
</dbReference>
<feature type="transmembrane region" description="Helical" evidence="1">
    <location>
        <begin position="272"/>
        <end position="290"/>
    </location>
</feature>
<keyword evidence="1" id="KW-0812">Transmembrane</keyword>
<evidence type="ECO:0000256" key="1">
    <source>
        <dbReference type="SAM" id="Phobius"/>
    </source>
</evidence>
<dbReference type="PROSITE" id="PS50006">
    <property type="entry name" value="FHA_DOMAIN"/>
    <property type="match status" value="2"/>
</dbReference>
<dbReference type="RefSeq" id="WP_379911354.1">
    <property type="nucleotide sequence ID" value="NZ_JBHSWE010000001.1"/>
</dbReference>
<dbReference type="SUPFAM" id="SSF49879">
    <property type="entry name" value="SMAD/FHA domain"/>
    <property type="match status" value="2"/>
</dbReference>
<keyword evidence="4" id="KW-1185">Reference proteome</keyword>
<keyword evidence="1" id="KW-1133">Transmembrane helix</keyword>
<dbReference type="CDD" id="cd00060">
    <property type="entry name" value="FHA"/>
    <property type="match status" value="2"/>
</dbReference>
<sequence>MNNNEGDDSSPAPADAAAGGWSLVSEHLPQGSLSLSGALVIGRGTECDLVIDDPHLSRRHATIRVSETGLQVEDLGSANGTYLNDTRIEAGEAHPGDEIRLDRLAFKVLGPVTADLETTRLRDPEATALHVADSTALLQAGGEAEEGTRLLGAPAAWLEGAGVERFALEPGLIRIGRAPDNDLVLDDPSVSSRHAELGFQHGQWTLTDLQSTNGSYVGDEAAESSPLSSGDRLRFGKVEMQFKQDMPGRSGDASSRTVTGFGAGRRRRGLRLLLGLVLLAACAAVVLLLLQRPA</sequence>
<evidence type="ECO:0000313" key="4">
    <source>
        <dbReference type="Proteomes" id="UP001596422"/>
    </source>
</evidence>
<gene>
    <name evidence="3" type="ORF">ACFQDL_24805</name>
</gene>
<organism evidence="3 4">
    <name type="scientific">Marinobacterium aestuariivivens</name>
    <dbReference type="NCBI Taxonomy" id="1698799"/>
    <lineage>
        <taxon>Bacteria</taxon>
        <taxon>Pseudomonadati</taxon>
        <taxon>Pseudomonadota</taxon>
        <taxon>Gammaproteobacteria</taxon>
        <taxon>Oceanospirillales</taxon>
        <taxon>Oceanospirillaceae</taxon>
        <taxon>Marinobacterium</taxon>
    </lineage>
</organism>
<protein>
    <submittedName>
        <fullName evidence="3">FHA domain-containing protein</fullName>
    </submittedName>
</protein>
<dbReference type="Pfam" id="PF00498">
    <property type="entry name" value="FHA"/>
    <property type="match status" value="2"/>
</dbReference>
<dbReference type="InterPro" id="IPR008984">
    <property type="entry name" value="SMAD_FHA_dom_sf"/>
</dbReference>
<feature type="domain" description="FHA" evidence="2">
    <location>
        <begin position="39"/>
        <end position="88"/>
    </location>
</feature>
<keyword evidence="1" id="KW-0472">Membrane</keyword>
<proteinExistence type="predicted"/>
<dbReference type="Proteomes" id="UP001596422">
    <property type="component" value="Unassembled WGS sequence"/>
</dbReference>
<feature type="domain" description="FHA" evidence="2">
    <location>
        <begin position="173"/>
        <end position="222"/>
    </location>
</feature>
<accession>A0ABW2A6C1</accession>
<comment type="caution">
    <text evidence="3">The sequence shown here is derived from an EMBL/GenBank/DDBJ whole genome shotgun (WGS) entry which is preliminary data.</text>
</comment>